<reference evidence="1" key="1">
    <citation type="submission" date="2019-02" db="EMBL/GenBank/DDBJ databases">
        <authorList>
            <person name="Gruber-Vodicka R. H."/>
            <person name="Seah K. B. B."/>
        </authorList>
    </citation>
    <scope>NUCLEOTIDE SEQUENCE</scope>
    <source>
        <strain evidence="1">BECK_SA2B15</strain>
    </source>
</reference>
<proteinExistence type="predicted"/>
<name>A0A450VKE1_9GAMM</name>
<protein>
    <recommendedName>
        <fullName evidence="2">Transposase</fullName>
    </recommendedName>
</protein>
<dbReference type="AlphaFoldDB" id="A0A450VKE1"/>
<accession>A0A450VKE1</accession>
<gene>
    <name evidence="1" type="ORF">BECKH772A_GA0070896_105242</name>
</gene>
<organism evidence="1">
    <name type="scientific">Candidatus Kentrum eta</name>
    <dbReference type="NCBI Taxonomy" id="2126337"/>
    <lineage>
        <taxon>Bacteria</taxon>
        <taxon>Pseudomonadati</taxon>
        <taxon>Pseudomonadota</taxon>
        <taxon>Gammaproteobacteria</taxon>
        <taxon>Candidatus Kentrum</taxon>
    </lineage>
</organism>
<evidence type="ECO:0000313" key="1">
    <source>
        <dbReference type="EMBL" id="VFK05272.1"/>
    </source>
</evidence>
<sequence length="195" mass="22647">MKNLSGRSHNILNIKGIIDDARCFCAVRELRWWPERQRYHCGNCNGYFDDLTGTIFQGHHRALSVWILCLYFMGLNLSNSQIARELDLNRSDVQEMTRQLRQGVVARKPRVKLHGEVEWNEPLEPLTLRPDLARLMRFSANCRKVLKFAGALSRRIRQSSSRKVTSSTQCSRFSTPQWPRIALENSTTWLISVVM</sequence>
<dbReference type="EMBL" id="CAADFG010000524">
    <property type="protein sequence ID" value="VFK05272.1"/>
    <property type="molecule type" value="Genomic_DNA"/>
</dbReference>
<evidence type="ECO:0008006" key="2">
    <source>
        <dbReference type="Google" id="ProtNLM"/>
    </source>
</evidence>